<evidence type="ECO:0000256" key="9">
    <source>
        <dbReference type="ARBA" id="ARBA00022777"/>
    </source>
</evidence>
<dbReference type="AlphaFoldDB" id="A0A172WD34"/>
<keyword evidence="5" id="KW-0762">Sugar transport</keyword>
<dbReference type="EMBL" id="CP011299">
    <property type="protein sequence ID" value="ANF16877.1"/>
    <property type="molecule type" value="Genomic_DNA"/>
</dbReference>
<evidence type="ECO:0000256" key="10">
    <source>
        <dbReference type="ARBA" id="ARBA00022833"/>
    </source>
</evidence>
<evidence type="ECO:0000256" key="3">
    <source>
        <dbReference type="ARBA" id="ARBA00022448"/>
    </source>
</evidence>
<keyword evidence="9" id="KW-0418">Kinase</keyword>
<dbReference type="GO" id="GO:0046872">
    <property type="term" value="F:metal ion binding"/>
    <property type="evidence" value="ECO:0007669"/>
    <property type="project" value="UniProtKB-KW"/>
</dbReference>
<organism evidence="17 18">
    <name type="scientific">Buchnera aphidicola subsp. Schlechtendalia chinensis</name>
    <dbReference type="NCBI Taxonomy" id="118110"/>
    <lineage>
        <taxon>Bacteria</taxon>
        <taxon>Pseudomonadati</taxon>
        <taxon>Pseudomonadota</taxon>
        <taxon>Gammaproteobacteria</taxon>
        <taxon>Enterobacterales</taxon>
        <taxon>Erwiniaceae</taxon>
        <taxon>Buchnera</taxon>
    </lineage>
</organism>
<dbReference type="InterPro" id="IPR001127">
    <property type="entry name" value="PTS_EIIA_1_perm"/>
</dbReference>
<evidence type="ECO:0000259" key="16">
    <source>
        <dbReference type="PROSITE" id="PS51093"/>
    </source>
</evidence>
<keyword evidence="18" id="KW-1185">Reference proteome</keyword>
<keyword evidence="3" id="KW-0813">Transport</keyword>
<comment type="subcellular location">
    <subcellularLocation>
        <location evidence="2">Cytoplasm</location>
    </subcellularLocation>
</comment>
<dbReference type="Proteomes" id="UP000077654">
    <property type="component" value="Chromosome"/>
</dbReference>
<evidence type="ECO:0000256" key="4">
    <source>
        <dbReference type="ARBA" id="ARBA00022553"/>
    </source>
</evidence>
<dbReference type="GO" id="GO:0005737">
    <property type="term" value="C:cytoplasm"/>
    <property type="evidence" value="ECO:0007669"/>
    <property type="project" value="UniProtKB-SubCell"/>
</dbReference>
<dbReference type="GO" id="GO:0016301">
    <property type="term" value="F:kinase activity"/>
    <property type="evidence" value="ECO:0007669"/>
    <property type="project" value="UniProtKB-KW"/>
</dbReference>
<keyword evidence="10" id="KW-0862">Zinc</keyword>
<accession>A0A172WD34</accession>
<dbReference type="PANTHER" id="PTHR45008">
    <property type="entry name" value="PTS SYSTEM GLUCOSE-SPECIFIC EIIA COMPONENT"/>
    <property type="match status" value="1"/>
</dbReference>
<dbReference type="SUPFAM" id="SSF51261">
    <property type="entry name" value="Duplicated hybrid motif"/>
    <property type="match status" value="1"/>
</dbReference>
<dbReference type="NCBIfam" id="NF006962">
    <property type="entry name" value="PRK09439.1"/>
    <property type="match status" value="1"/>
</dbReference>
<evidence type="ECO:0000256" key="7">
    <source>
        <dbReference type="ARBA" id="ARBA00022683"/>
    </source>
</evidence>
<dbReference type="RefSeq" id="WP_075473815.1">
    <property type="nucleotide sequence ID" value="NZ_CP011299.1"/>
</dbReference>
<keyword evidence="4" id="KW-0597">Phosphoprotein</keyword>
<comment type="cofactor">
    <cofactor evidence="1">
        <name>Zn(2+)</name>
        <dbReference type="ChEBI" id="CHEBI:29105"/>
    </cofactor>
</comment>
<dbReference type="NCBIfam" id="TIGR00830">
    <property type="entry name" value="PTBA"/>
    <property type="match status" value="1"/>
</dbReference>
<dbReference type="GO" id="GO:0009401">
    <property type="term" value="P:phosphoenolpyruvate-dependent sugar phosphotransferase system"/>
    <property type="evidence" value="ECO:0007669"/>
    <property type="project" value="UniProtKB-KW"/>
</dbReference>
<evidence type="ECO:0000256" key="13">
    <source>
        <dbReference type="ARBA" id="ARBA00042296"/>
    </source>
</evidence>
<evidence type="ECO:0000313" key="17">
    <source>
        <dbReference type="EMBL" id="ANF16877.1"/>
    </source>
</evidence>
<keyword evidence="6" id="KW-0808">Transferase</keyword>
<evidence type="ECO:0000256" key="8">
    <source>
        <dbReference type="ARBA" id="ARBA00022723"/>
    </source>
</evidence>
<evidence type="ECO:0000313" key="18">
    <source>
        <dbReference type="Proteomes" id="UP000077654"/>
    </source>
</evidence>
<evidence type="ECO:0000256" key="15">
    <source>
        <dbReference type="ARBA" id="ARBA00042873"/>
    </source>
</evidence>
<evidence type="ECO:0000256" key="6">
    <source>
        <dbReference type="ARBA" id="ARBA00022679"/>
    </source>
</evidence>
<reference evidence="17 18" key="1">
    <citation type="submission" date="2015-04" db="EMBL/GenBank/DDBJ databases">
        <title>Buchnera aphidicola assembly.</title>
        <authorList>
            <person name="Zhang Y."/>
        </authorList>
    </citation>
    <scope>NUCLEOTIDE SEQUENCE [LARGE SCALE GENOMIC DNA]</scope>
    <source>
        <strain evidence="17 18">SC</strain>
    </source>
</reference>
<keyword evidence="7" id="KW-0598">Phosphotransferase system</keyword>
<dbReference type="PROSITE" id="PS51093">
    <property type="entry name" value="PTS_EIIA_TYPE_1"/>
    <property type="match status" value="1"/>
</dbReference>
<sequence>MNLFSNFFKNKKSASKKMINIFAPLSGVIVSLEQVPDIVFSEKIVGDGVAILPNSNIILSPIDGVIGKIFKTLHAFSIKSNKNNIELFVHFGIDTVKLKGVGFKKIAKENQIVKIGDPIISLDLTLLKKTSKSILTPIVISNIETFKKIYKKSGTVIAGKNIIFSVNR</sequence>
<name>A0A172WD34_BUCSC</name>
<gene>
    <name evidence="17" type="ORF">XW81_00290</name>
</gene>
<feature type="domain" description="PTS EIIA type-1" evidence="16">
    <location>
        <begin position="37"/>
        <end position="142"/>
    </location>
</feature>
<evidence type="ECO:0000256" key="12">
    <source>
        <dbReference type="ARBA" id="ARBA00039163"/>
    </source>
</evidence>
<dbReference type="FunFam" id="2.70.70.10:FF:000001">
    <property type="entry name" value="PTS system glucose-specific IIA component"/>
    <property type="match status" value="1"/>
</dbReference>
<evidence type="ECO:0000256" key="5">
    <source>
        <dbReference type="ARBA" id="ARBA00022597"/>
    </source>
</evidence>
<proteinExistence type="predicted"/>
<dbReference type="Pfam" id="PF00358">
    <property type="entry name" value="PTS_EIIA_1"/>
    <property type="match status" value="1"/>
</dbReference>
<dbReference type="Gene3D" id="2.70.70.10">
    <property type="entry name" value="Glucose Permease (Domain IIA)"/>
    <property type="match status" value="1"/>
</dbReference>
<evidence type="ECO:0000256" key="2">
    <source>
        <dbReference type="ARBA" id="ARBA00004496"/>
    </source>
</evidence>
<dbReference type="OrthoDB" id="7571469at2"/>
<evidence type="ECO:0000256" key="11">
    <source>
        <dbReference type="ARBA" id="ARBA00037252"/>
    </source>
</evidence>
<dbReference type="PANTHER" id="PTHR45008:SF1">
    <property type="entry name" value="PTS SYSTEM GLUCOSE-SPECIFIC EIIA COMPONENT"/>
    <property type="match status" value="1"/>
</dbReference>
<dbReference type="STRING" id="118110.XW81_00290"/>
<keyword evidence="8" id="KW-0479">Metal-binding</keyword>
<comment type="function">
    <text evidence="11">The phosphoenolpyruvate-dependent sugar phosphotransferase system (sugar PTS), a major carbohydrate active transport system, catalyzes the phosphorylation of incoming sugar substrates concomitantly with their translocation across the cell membrane. The enzyme II complex composed of PtsG and Crr is involved in glucose transport.</text>
</comment>
<dbReference type="PATRIC" id="fig|118110.3.peg.54"/>
<dbReference type="InterPro" id="IPR050890">
    <property type="entry name" value="PTS_EIIA_component"/>
</dbReference>
<evidence type="ECO:0000256" key="1">
    <source>
        <dbReference type="ARBA" id="ARBA00001947"/>
    </source>
</evidence>
<protein>
    <recommendedName>
        <fullName evidence="12">PTS system glucose-specific EIIA component</fullName>
    </recommendedName>
    <alternativeName>
        <fullName evidence="15">EIIA-Glc</fullName>
    </alternativeName>
    <alternativeName>
        <fullName evidence="14">EIII-Glc</fullName>
    </alternativeName>
    <alternativeName>
        <fullName evidence="13">Glucose-specific phosphotransferase enzyme IIA component</fullName>
    </alternativeName>
</protein>
<evidence type="ECO:0000256" key="14">
    <source>
        <dbReference type="ARBA" id="ARBA00042526"/>
    </source>
</evidence>
<dbReference type="InterPro" id="IPR011055">
    <property type="entry name" value="Dup_hybrid_motif"/>
</dbReference>